<dbReference type="NCBIfam" id="TIGR04294">
    <property type="entry name" value="pre_pil_HX9DG"/>
    <property type="match status" value="1"/>
</dbReference>
<keyword evidence="4" id="KW-1185">Reference proteome</keyword>
<dbReference type="Proteomes" id="UP000318741">
    <property type="component" value="Chromosome"/>
</dbReference>
<dbReference type="KEGG" id="acaf:CA12_12440"/>
<gene>
    <name evidence="3" type="ORF">CA12_12440</name>
</gene>
<evidence type="ECO:0000259" key="2">
    <source>
        <dbReference type="Pfam" id="PF07596"/>
    </source>
</evidence>
<evidence type="ECO:0000313" key="4">
    <source>
        <dbReference type="Proteomes" id="UP000318741"/>
    </source>
</evidence>
<dbReference type="Pfam" id="PF07596">
    <property type="entry name" value="SBP_bac_10"/>
    <property type="match status" value="1"/>
</dbReference>
<dbReference type="InterPro" id="IPR045584">
    <property type="entry name" value="Pilin-like"/>
</dbReference>
<dbReference type="Pfam" id="PF07963">
    <property type="entry name" value="N_methyl"/>
    <property type="match status" value="1"/>
</dbReference>
<dbReference type="SUPFAM" id="SSF54523">
    <property type="entry name" value="Pili subunits"/>
    <property type="match status" value="1"/>
</dbReference>
<accession>A0A517P727</accession>
<dbReference type="InterPro" id="IPR011453">
    <property type="entry name" value="DUF1559"/>
</dbReference>
<dbReference type="EMBL" id="CP036265">
    <property type="protein sequence ID" value="QDT15163.1"/>
    <property type="molecule type" value="Genomic_DNA"/>
</dbReference>
<dbReference type="AlphaFoldDB" id="A0A517P727"/>
<reference evidence="3 4" key="1">
    <citation type="submission" date="2019-02" db="EMBL/GenBank/DDBJ databases">
        <title>Deep-cultivation of Planctomycetes and their phenomic and genomic characterization uncovers novel biology.</title>
        <authorList>
            <person name="Wiegand S."/>
            <person name="Jogler M."/>
            <person name="Boedeker C."/>
            <person name="Pinto D."/>
            <person name="Vollmers J."/>
            <person name="Rivas-Marin E."/>
            <person name="Kohn T."/>
            <person name="Peeters S.H."/>
            <person name="Heuer A."/>
            <person name="Rast P."/>
            <person name="Oberbeckmann S."/>
            <person name="Bunk B."/>
            <person name="Jeske O."/>
            <person name="Meyerdierks A."/>
            <person name="Storesund J.E."/>
            <person name="Kallscheuer N."/>
            <person name="Luecker S."/>
            <person name="Lage O.M."/>
            <person name="Pohl T."/>
            <person name="Merkel B.J."/>
            <person name="Hornburger P."/>
            <person name="Mueller R.-W."/>
            <person name="Bruemmer F."/>
            <person name="Labrenz M."/>
            <person name="Spormann A.M."/>
            <person name="Op den Camp H."/>
            <person name="Overmann J."/>
            <person name="Amann R."/>
            <person name="Jetten M.S.M."/>
            <person name="Mascher T."/>
            <person name="Medema M.H."/>
            <person name="Devos D.P."/>
            <person name="Kaster A.-K."/>
            <person name="Ovreas L."/>
            <person name="Rohde M."/>
            <person name="Galperin M.Y."/>
            <person name="Jogler C."/>
        </authorList>
    </citation>
    <scope>NUCLEOTIDE SEQUENCE [LARGE SCALE GENOMIC DNA]</scope>
    <source>
        <strain evidence="3 4">CA12</strain>
    </source>
</reference>
<feature type="domain" description="DUF1559" evidence="2">
    <location>
        <begin position="41"/>
        <end position="336"/>
    </location>
</feature>
<dbReference type="OrthoDB" id="241541at2"/>
<feature type="region of interest" description="Disordered" evidence="1">
    <location>
        <begin position="340"/>
        <end position="369"/>
    </location>
</feature>
<dbReference type="NCBIfam" id="TIGR02532">
    <property type="entry name" value="IV_pilin_GFxxxE"/>
    <property type="match status" value="1"/>
</dbReference>
<dbReference type="PANTHER" id="PTHR30093:SF2">
    <property type="entry name" value="TYPE II SECRETION SYSTEM PROTEIN H"/>
    <property type="match status" value="1"/>
</dbReference>
<evidence type="ECO:0000256" key="1">
    <source>
        <dbReference type="SAM" id="MobiDB-lite"/>
    </source>
</evidence>
<protein>
    <submittedName>
        <fullName evidence="3">Putative major pilin subunit</fullName>
    </submittedName>
</protein>
<dbReference type="InterPro" id="IPR027558">
    <property type="entry name" value="Pre_pil_HX9DG_C"/>
</dbReference>
<organism evidence="3 4">
    <name type="scientific">Alienimonas californiensis</name>
    <dbReference type="NCBI Taxonomy" id="2527989"/>
    <lineage>
        <taxon>Bacteria</taxon>
        <taxon>Pseudomonadati</taxon>
        <taxon>Planctomycetota</taxon>
        <taxon>Planctomycetia</taxon>
        <taxon>Planctomycetales</taxon>
        <taxon>Planctomycetaceae</taxon>
        <taxon>Alienimonas</taxon>
    </lineage>
</organism>
<sequence length="369" mass="39013">MHRPSMGTASPSRRRGFTLIELLVVIAIIAILVSLLLPAVQQAREAARRSQCQNNLKQLGLALHNYHSTYKIFPAGRAGTGGTGGNSNRLGWIPPLLPYLDQTALWNQISRPLAVNADGSTKDPAWPAMGPEPWNGSYGPWKTTIASLLCPSDGAPVSGAGDTNYSACWGDNGEGSNDSGGSKHNRGAFGYRVWRGLRDLRDGTTGTLLVGENGRDDGSRNFITVKARGGHTISYADVVKSPGPECLKKAADPDNPGFYHPDITNLHQRGNYWNIGDPSQTGFYTTLPPNGPSCMQADNADSSDDGVISAGSYHTGGAQFLFGDGSVSFISETIDTGNLTAGEPTSGKSPYGTWGALGTRAGGEVPDDY</sequence>
<dbReference type="PANTHER" id="PTHR30093">
    <property type="entry name" value="GENERAL SECRETION PATHWAY PROTEIN G"/>
    <property type="match status" value="1"/>
</dbReference>
<proteinExistence type="predicted"/>
<dbReference type="InterPro" id="IPR012902">
    <property type="entry name" value="N_methyl_site"/>
</dbReference>
<evidence type="ECO:0000313" key="3">
    <source>
        <dbReference type="EMBL" id="QDT15163.1"/>
    </source>
</evidence>
<name>A0A517P727_9PLAN</name>
<dbReference type="Gene3D" id="3.30.700.10">
    <property type="entry name" value="Glycoprotein, Type 4 Pilin"/>
    <property type="match status" value="1"/>
</dbReference>
<dbReference type="PROSITE" id="PS00409">
    <property type="entry name" value="PROKAR_NTER_METHYL"/>
    <property type="match status" value="1"/>
</dbReference>